<sequence>MRELVAEIAQLDRDGLYEFRIDNVSLQEFKAEFLLTIIASNENLVLSRWRVTCSQCLNIVIDRCEIPRDFCLKYGTLMIGKSGIKGSHFSAIKLGVLA</sequence>
<protein>
    <submittedName>
        <fullName evidence="1">Uncharacterized protein</fullName>
    </submittedName>
</protein>
<dbReference type="EMBL" id="MJMJ01000001">
    <property type="protein sequence ID" value="OLQ93613.1"/>
    <property type="molecule type" value="Genomic_DNA"/>
</dbReference>
<reference evidence="1 2" key="1">
    <citation type="submission" date="2016-09" db="EMBL/GenBank/DDBJ databases">
        <title>Genomic Taxonomy of the Vibrionaceae.</title>
        <authorList>
            <person name="Gonzalez-Castillo A."/>
            <person name="Gomez-Gil B."/>
            <person name="Enciso-Ibarra K."/>
        </authorList>
    </citation>
    <scope>NUCLEOTIDE SEQUENCE [LARGE SCALE GENOMIC DNA]</scope>
    <source>
        <strain evidence="1 2">CAIM 703</strain>
    </source>
</reference>
<accession>A0A1Q9HRY1</accession>
<proteinExistence type="predicted"/>
<comment type="caution">
    <text evidence="1">The sequence shown here is derived from an EMBL/GenBank/DDBJ whole genome shotgun (WGS) entry which is preliminary data.</text>
</comment>
<gene>
    <name evidence="1" type="ORF">BIY22_02590</name>
</gene>
<dbReference type="Proteomes" id="UP000186313">
    <property type="component" value="Unassembled WGS sequence"/>
</dbReference>
<evidence type="ECO:0000313" key="1">
    <source>
        <dbReference type="EMBL" id="OLQ93613.1"/>
    </source>
</evidence>
<name>A0A1Q9HRY1_9VIBR</name>
<dbReference type="AlphaFoldDB" id="A0A1Q9HRY1"/>
<organism evidence="1 2">
    <name type="scientific">Vibrio panuliri</name>
    <dbReference type="NCBI Taxonomy" id="1381081"/>
    <lineage>
        <taxon>Bacteria</taxon>
        <taxon>Pseudomonadati</taxon>
        <taxon>Pseudomonadota</taxon>
        <taxon>Gammaproteobacteria</taxon>
        <taxon>Vibrionales</taxon>
        <taxon>Vibrionaceae</taxon>
        <taxon>Vibrio</taxon>
    </lineage>
</organism>
<evidence type="ECO:0000313" key="2">
    <source>
        <dbReference type="Proteomes" id="UP000186313"/>
    </source>
</evidence>